<gene>
    <name evidence="1" type="ORF">SAMN05192573_103306</name>
</gene>
<dbReference type="EMBL" id="FNCG01000003">
    <property type="protein sequence ID" value="SDG40234.1"/>
    <property type="molecule type" value="Genomic_DNA"/>
</dbReference>
<proteinExistence type="predicted"/>
<organism evidence="1 2">
    <name type="scientific">Mucilaginibacter gossypii</name>
    <dbReference type="NCBI Taxonomy" id="551996"/>
    <lineage>
        <taxon>Bacteria</taxon>
        <taxon>Pseudomonadati</taxon>
        <taxon>Bacteroidota</taxon>
        <taxon>Sphingobacteriia</taxon>
        <taxon>Sphingobacteriales</taxon>
        <taxon>Sphingobacteriaceae</taxon>
        <taxon>Mucilaginibacter</taxon>
    </lineage>
</organism>
<dbReference type="AlphaFoldDB" id="A0A1G7TYS9"/>
<reference evidence="2" key="1">
    <citation type="submission" date="2016-10" db="EMBL/GenBank/DDBJ databases">
        <authorList>
            <person name="Varghese N."/>
            <person name="Submissions S."/>
        </authorList>
    </citation>
    <scope>NUCLEOTIDE SEQUENCE [LARGE SCALE GENOMIC DNA]</scope>
    <source>
        <strain evidence="2">Gh-67</strain>
    </source>
</reference>
<accession>A0A1G7TYS9</accession>
<evidence type="ECO:0000313" key="2">
    <source>
        <dbReference type="Proteomes" id="UP000199705"/>
    </source>
</evidence>
<protein>
    <submittedName>
        <fullName evidence="1">Uncharacterized protein</fullName>
    </submittedName>
</protein>
<dbReference type="Proteomes" id="UP000199705">
    <property type="component" value="Unassembled WGS sequence"/>
</dbReference>
<sequence>MTLIIKLTNTVNLQHQAPINSIVAFKTRILHSTTDHITTVDLK</sequence>
<evidence type="ECO:0000313" key="1">
    <source>
        <dbReference type="EMBL" id="SDG40234.1"/>
    </source>
</evidence>
<name>A0A1G7TYS9_9SPHI</name>
<keyword evidence="2" id="KW-1185">Reference proteome</keyword>